<dbReference type="Pfam" id="PF02744">
    <property type="entry name" value="GalP_UDP_tr_C"/>
    <property type="match status" value="1"/>
</dbReference>
<evidence type="ECO:0000256" key="5">
    <source>
        <dbReference type="ARBA" id="ARBA00016340"/>
    </source>
</evidence>
<keyword evidence="6 15" id="KW-0808">Transferase</keyword>
<dbReference type="UniPathway" id="UPA00214"/>
<evidence type="ECO:0000256" key="9">
    <source>
        <dbReference type="ARBA" id="ARBA00022833"/>
    </source>
</evidence>
<dbReference type="PATRIC" id="fig|688269.3.peg.1397"/>
<accession>F7YTX0</accession>
<proteinExistence type="inferred from homology"/>
<dbReference type="GO" id="GO:0008108">
    <property type="term" value="F:UDP-glucose:hexose-1-phosphate uridylyltransferase activity"/>
    <property type="evidence" value="ECO:0007669"/>
    <property type="project" value="UniProtKB-UniRule"/>
</dbReference>
<feature type="domain" description="Galactose-1-phosphate uridyl transferase C-terminal" evidence="17">
    <location>
        <begin position="162"/>
        <end position="286"/>
    </location>
</feature>
<dbReference type="STRING" id="688269.Theth_1357"/>
<dbReference type="Pfam" id="PF01087">
    <property type="entry name" value="GalP_UDP_transf"/>
    <property type="match status" value="1"/>
</dbReference>
<dbReference type="GO" id="GO:0005737">
    <property type="term" value="C:cytoplasm"/>
    <property type="evidence" value="ECO:0007669"/>
    <property type="project" value="TreeGrafter"/>
</dbReference>
<feature type="binding site" evidence="14">
    <location>
        <position position="36"/>
    </location>
    <ligand>
        <name>Zn(2+)</name>
        <dbReference type="ChEBI" id="CHEBI:29105"/>
    </ligand>
</feature>
<dbReference type="HOGENOM" id="CLU_029960_1_1_0"/>
<evidence type="ECO:0000256" key="6">
    <source>
        <dbReference type="ARBA" id="ARBA00022679"/>
    </source>
</evidence>
<comment type="similarity">
    <text evidence="3 15">Belongs to the galactose-1-phosphate uridylyltransferase type 1 family.</text>
</comment>
<feature type="binding site" evidence="14">
    <location>
        <position position="33"/>
    </location>
    <ligand>
        <name>Zn(2+)</name>
        <dbReference type="ChEBI" id="CHEBI:29105"/>
    </ligand>
</feature>
<dbReference type="InterPro" id="IPR036265">
    <property type="entry name" value="HIT-like_sf"/>
</dbReference>
<dbReference type="InterPro" id="IPR001937">
    <property type="entry name" value="GalP_UDPtransf1"/>
</dbReference>
<evidence type="ECO:0000259" key="17">
    <source>
        <dbReference type="Pfam" id="PF02744"/>
    </source>
</evidence>
<dbReference type="PANTHER" id="PTHR11943:SF1">
    <property type="entry name" value="GALACTOSE-1-PHOSPHATE URIDYLYLTRANSFERASE"/>
    <property type="match status" value="1"/>
</dbReference>
<evidence type="ECO:0000256" key="11">
    <source>
        <dbReference type="ARBA" id="ARBA00023277"/>
    </source>
</evidence>
<comment type="cofactor">
    <cofactor evidence="14">
        <name>Zn(2+)</name>
        <dbReference type="ChEBI" id="CHEBI:29105"/>
    </cofactor>
    <text evidence="14">Binds 1 zinc ion per subunit.</text>
</comment>
<evidence type="ECO:0000256" key="8">
    <source>
        <dbReference type="ARBA" id="ARBA00022723"/>
    </source>
</evidence>
<dbReference type="PANTHER" id="PTHR11943">
    <property type="entry name" value="GALACTOSE-1-PHOSPHATE URIDYLYLTRANSFERASE"/>
    <property type="match status" value="1"/>
</dbReference>
<feature type="binding site" evidence="14">
    <location>
        <position position="89"/>
    </location>
    <ligand>
        <name>Zn(2+)</name>
        <dbReference type="ChEBI" id="CHEBI:29105"/>
    </ligand>
</feature>
<keyword evidence="11 15" id="KW-0119">Carbohydrate metabolism</keyword>
<dbReference type="InterPro" id="IPR005850">
    <property type="entry name" value="GalP_Utransf_C"/>
</dbReference>
<dbReference type="InterPro" id="IPR005849">
    <property type="entry name" value="GalP_Utransf_N"/>
</dbReference>
<dbReference type="CDD" id="cd00608">
    <property type="entry name" value="GalT"/>
    <property type="match status" value="1"/>
</dbReference>
<evidence type="ECO:0000256" key="2">
    <source>
        <dbReference type="ARBA" id="ARBA00004947"/>
    </source>
</evidence>
<keyword evidence="10 15" id="KW-0299">Galactose metabolism</keyword>
<keyword evidence="7 15" id="KW-0548">Nucleotidyltransferase</keyword>
<dbReference type="GO" id="GO:0033499">
    <property type="term" value="P:galactose catabolic process via UDP-galactose, Leloir pathway"/>
    <property type="evidence" value="ECO:0007669"/>
    <property type="project" value="TreeGrafter"/>
</dbReference>
<evidence type="ECO:0000256" key="12">
    <source>
        <dbReference type="NCBIfam" id="TIGR00209"/>
    </source>
</evidence>
<dbReference type="PIRSF" id="PIRSF000808">
    <property type="entry name" value="GalT"/>
    <property type="match status" value="1"/>
</dbReference>
<evidence type="ECO:0000259" key="16">
    <source>
        <dbReference type="Pfam" id="PF01087"/>
    </source>
</evidence>
<dbReference type="PROSITE" id="PS00117">
    <property type="entry name" value="GAL_P_UDP_TRANSF_I"/>
    <property type="match status" value="1"/>
</dbReference>
<keyword evidence="8 14" id="KW-0479">Metal-binding</keyword>
<dbReference type="EC" id="2.7.7.12" evidence="4 12"/>
<dbReference type="InterPro" id="IPR019779">
    <property type="entry name" value="GalP_UDPtransf1_His-AS"/>
</dbReference>
<evidence type="ECO:0000256" key="3">
    <source>
        <dbReference type="ARBA" id="ARBA00010951"/>
    </source>
</evidence>
<dbReference type="AlphaFoldDB" id="F7YTX0"/>
<feature type="binding site" evidence="14">
    <location>
        <position position="140"/>
    </location>
    <ligand>
        <name>Zn(2+)</name>
        <dbReference type="ChEBI" id="CHEBI:29105"/>
    </ligand>
</feature>
<dbReference type="eggNOG" id="COG1085">
    <property type="taxonomic scope" value="Bacteria"/>
</dbReference>
<keyword evidence="19" id="KW-1185">Reference proteome</keyword>
<reference evidence="18 19" key="1">
    <citation type="submission" date="2010-11" db="EMBL/GenBank/DDBJ databases">
        <title>The complete genome of Thermotoga thermarum DSM 5069.</title>
        <authorList>
            <consortium name="US DOE Joint Genome Institute (JGI-PGF)"/>
            <person name="Lucas S."/>
            <person name="Copeland A."/>
            <person name="Lapidus A."/>
            <person name="Bruce D."/>
            <person name="Goodwin L."/>
            <person name="Pitluck S."/>
            <person name="Kyrpides N."/>
            <person name="Mavromatis K."/>
            <person name="Ivanova N."/>
            <person name="Zeytun A."/>
            <person name="Brettin T."/>
            <person name="Detter J.C."/>
            <person name="Tapia R."/>
            <person name="Han C."/>
            <person name="Land M."/>
            <person name="Hauser L."/>
            <person name="Markowitz V."/>
            <person name="Cheng J.-F."/>
            <person name="Hugenholtz P."/>
            <person name="Woyke T."/>
            <person name="Wu D."/>
            <person name="Spring S."/>
            <person name="Schroeder M."/>
            <person name="Brambilla E."/>
            <person name="Klenk H.-P."/>
            <person name="Eisen J.A."/>
        </authorList>
    </citation>
    <scope>NUCLEOTIDE SEQUENCE [LARGE SCALE GENOMIC DNA]</scope>
    <source>
        <strain evidence="18 19">DSM 5069</strain>
    </source>
</reference>
<evidence type="ECO:0000313" key="18">
    <source>
        <dbReference type="EMBL" id="AEH51420.1"/>
    </source>
</evidence>
<dbReference type="Proteomes" id="UP000006804">
    <property type="component" value="Chromosome"/>
</dbReference>
<evidence type="ECO:0000256" key="10">
    <source>
        <dbReference type="ARBA" id="ARBA00023144"/>
    </source>
</evidence>
<dbReference type="NCBIfam" id="TIGR00209">
    <property type="entry name" value="galT_1"/>
    <property type="match status" value="1"/>
</dbReference>
<dbReference type="SUPFAM" id="SSF54197">
    <property type="entry name" value="HIT-like"/>
    <property type="match status" value="2"/>
</dbReference>
<gene>
    <name evidence="18" type="ORF">Theth_1357</name>
</gene>
<dbReference type="EMBL" id="CP002351">
    <property type="protein sequence ID" value="AEH51420.1"/>
    <property type="molecule type" value="Genomic_DNA"/>
</dbReference>
<evidence type="ECO:0000256" key="13">
    <source>
        <dbReference type="PIRSR" id="PIRSR000808-1"/>
    </source>
</evidence>
<evidence type="ECO:0000313" key="19">
    <source>
        <dbReference type="Proteomes" id="UP000006804"/>
    </source>
</evidence>
<name>F7YTX0_9THEM</name>
<comment type="pathway">
    <text evidence="2 15">Carbohydrate metabolism; galactose metabolism.</text>
</comment>
<organism evidence="18 19">
    <name type="scientific">Pseudothermotoga thermarum DSM 5069</name>
    <dbReference type="NCBI Taxonomy" id="688269"/>
    <lineage>
        <taxon>Bacteria</taxon>
        <taxon>Thermotogati</taxon>
        <taxon>Thermotogota</taxon>
        <taxon>Thermotogae</taxon>
        <taxon>Thermotogales</taxon>
        <taxon>Thermotogaceae</taxon>
        <taxon>Pseudothermotoga</taxon>
    </lineage>
</organism>
<evidence type="ECO:0000256" key="14">
    <source>
        <dbReference type="PIRSR" id="PIRSR000808-3"/>
    </source>
</evidence>
<dbReference type="GO" id="GO:0008270">
    <property type="term" value="F:zinc ion binding"/>
    <property type="evidence" value="ECO:0007669"/>
    <property type="project" value="InterPro"/>
</dbReference>
<evidence type="ECO:0000256" key="15">
    <source>
        <dbReference type="RuleBase" id="RU000506"/>
    </source>
</evidence>
<comment type="catalytic activity">
    <reaction evidence="1 15">
        <text>alpha-D-galactose 1-phosphate + UDP-alpha-D-glucose = alpha-D-glucose 1-phosphate + UDP-alpha-D-galactose</text>
        <dbReference type="Rhea" id="RHEA:13989"/>
        <dbReference type="ChEBI" id="CHEBI:58336"/>
        <dbReference type="ChEBI" id="CHEBI:58601"/>
        <dbReference type="ChEBI" id="CHEBI:58885"/>
        <dbReference type="ChEBI" id="CHEBI:66914"/>
        <dbReference type="EC" id="2.7.7.12"/>
    </reaction>
</comment>
<evidence type="ECO:0000256" key="4">
    <source>
        <dbReference type="ARBA" id="ARBA00012384"/>
    </source>
</evidence>
<evidence type="ECO:0000256" key="1">
    <source>
        <dbReference type="ARBA" id="ARBA00001107"/>
    </source>
</evidence>
<dbReference type="KEGG" id="tta:Theth_1357"/>
<feature type="active site" description="Tele-UMP-histidine intermediate" evidence="13">
    <location>
        <position position="142"/>
    </location>
</feature>
<feature type="domain" description="Galactose-1-phosphate uridyl transferase N-terminal" evidence="16">
    <location>
        <begin position="3"/>
        <end position="152"/>
    </location>
</feature>
<sequence>MMQELRYNPLTDEWIIVSAETQKRPVQPSQQSCPICIGGAELPQQYDLVSFDNKFPALLREPPEVVQDDFFQKERSYGVCEVVVYTSDHNTALPGMPLKQIEKLVEMWVDRTIDLSKYDFVKYIFIFENRGKEVGASLPHPHGQLYAFPFIPKRIETKLMAMKKWYKEKGSCVICDVVKQELMKKERIVCQTKHFLAVVPFYARFPFEVHIYPKRHVSYITQLSGEERSDFAKILKLVTSKYDALYQEEFPYMMMFFQAPVNVPINEEIFHFHVEFNPPKRDKDKIKWMASVETGTWTFINPVVPEQAAKMLREAKVEGEECQSSERLEE</sequence>
<keyword evidence="9 14" id="KW-0862">Zinc</keyword>
<protein>
    <recommendedName>
        <fullName evidence="5 12">Galactose-1-phosphate uridylyltransferase</fullName>
        <ecNumber evidence="4 12">2.7.7.12</ecNumber>
    </recommendedName>
</protein>
<evidence type="ECO:0000256" key="7">
    <source>
        <dbReference type="ARBA" id="ARBA00022695"/>
    </source>
</evidence>
<dbReference type="Gene3D" id="3.30.428.10">
    <property type="entry name" value="HIT-like"/>
    <property type="match status" value="2"/>
</dbReference>